<accession>A0ABP2RR68</accession>
<feature type="compositionally biased region" description="Basic and acidic residues" evidence="1">
    <location>
        <begin position="179"/>
        <end position="188"/>
    </location>
</feature>
<evidence type="ECO:0000256" key="2">
    <source>
        <dbReference type="SAM" id="Phobius"/>
    </source>
</evidence>
<sequence length="188" mass="20326">MSKPVIKQQTISSRLDRNIAALLERRRQEAATATLQEKAAAAITRFAGSMIFVYIHVLVFGGWIVINVGLLPILPAFDPSMVVLAMVASVEAIFISTFVMISQNRMAEADDKRADLNLQISLLAEHETTQLLSIVTAIAEKLGLDLAQKQEIAELQEDVTPEGVLDTIDKISGGANGRSEGRGPEGNV</sequence>
<dbReference type="Proteomes" id="UP000017668">
    <property type="component" value="Unassembled WGS sequence"/>
</dbReference>
<keyword evidence="2" id="KW-1133">Transmembrane helix</keyword>
<evidence type="ECO:0000313" key="3">
    <source>
        <dbReference type="EMBL" id="EKJ94981.1"/>
    </source>
</evidence>
<feature type="transmembrane region" description="Helical" evidence="2">
    <location>
        <begin position="51"/>
        <end position="74"/>
    </location>
</feature>
<name>A0ABP2RR68_RHILU</name>
<dbReference type="Pfam" id="PF06210">
    <property type="entry name" value="DUF1003"/>
    <property type="match status" value="1"/>
</dbReference>
<dbReference type="RefSeq" id="WP_006699359.1">
    <property type="nucleotide sequence ID" value="NZ_AMQQ01000023.1"/>
</dbReference>
<comment type="caution">
    <text evidence="3">The sequence shown here is derived from an EMBL/GenBank/DDBJ whole genome shotgun (WGS) entry which is preliminary data.</text>
</comment>
<evidence type="ECO:0008006" key="5">
    <source>
        <dbReference type="Google" id="ProtNLM"/>
    </source>
</evidence>
<organism evidence="3 4">
    <name type="scientific">Bradyrhizobium lupini HPC(L)</name>
    <dbReference type="NCBI Taxonomy" id="1229491"/>
    <lineage>
        <taxon>Bacteria</taxon>
        <taxon>Pseudomonadati</taxon>
        <taxon>Pseudomonadota</taxon>
        <taxon>Alphaproteobacteria</taxon>
        <taxon>Hyphomicrobiales</taxon>
        <taxon>Nitrobacteraceae</taxon>
        <taxon>Bradyrhizobium</taxon>
    </lineage>
</organism>
<feature type="transmembrane region" description="Helical" evidence="2">
    <location>
        <begin position="80"/>
        <end position="101"/>
    </location>
</feature>
<protein>
    <recommendedName>
        <fullName evidence="5">DUF1003 domain-containing protein</fullName>
    </recommendedName>
</protein>
<gene>
    <name evidence="3" type="ORF">C241_17078</name>
</gene>
<reference evidence="3 4" key="1">
    <citation type="journal article" date="2013" name="Genome Announc.">
        <title>Genome Sequence of Rhizobium lupini HPC(L) Isolated from Saline Desert Soil, Kutch (Gujarat).</title>
        <authorList>
            <person name="Agarwal L."/>
            <person name="Purohit H.J."/>
        </authorList>
    </citation>
    <scope>NUCLEOTIDE SEQUENCE [LARGE SCALE GENOMIC DNA]</scope>
    <source>
        <strain evidence="4">HPC(L)</strain>
    </source>
</reference>
<dbReference type="PANTHER" id="PTHR41386:SF1">
    <property type="entry name" value="MEMBRANE PROTEIN"/>
    <property type="match status" value="1"/>
</dbReference>
<keyword evidence="2" id="KW-0812">Transmembrane</keyword>
<proteinExistence type="predicted"/>
<dbReference type="EMBL" id="AMQQ01000023">
    <property type="protein sequence ID" value="EKJ94981.1"/>
    <property type="molecule type" value="Genomic_DNA"/>
</dbReference>
<evidence type="ECO:0000313" key="4">
    <source>
        <dbReference type="Proteomes" id="UP000017668"/>
    </source>
</evidence>
<keyword evidence="4" id="KW-1185">Reference proteome</keyword>
<dbReference type="PANTHER" id="PTHR41386">
    <property type="entry name" value="INTEGRAL MEMBRANE PROTEIN-RELATED"/>
    <property type="match status" value="1"/>
</dbReference>
<evidence type="ECO:0000256" key="1">
    <source>
        <dbReference type="SAM" id="MobiDB-lite"/>
    </source>
</evidence>
<feature type="region of interest" description="Disordered" evidence="1">
    <location>
        <begin position="166"/>
        <end position="188"/>
    </location>
</feature>
<dbReference type="InterPro" id="IPR010406">
    <property type="entry name" value="DUF1003"/>
</dbReference>
<keyword evidence="2" id="KW-0472">Membrane</keyword>